<sequence length="37" mass="4147">MRIPKGRRGTLVVPAKKDWIIDGRLSDPTSGSLRMHT</sequence>
<gene>
    <name evidence="1" type="ORF">THTE_3925</name>
</gene>
<name>A0A286RKP3_9BACT</name>
<dbReference type="Proteomes" id="UP000215086">
    <property type="component" value="Chromosome"/>
</dbReference>
<proteinExistence type="predicted"/>
<evidence type="ECO:0000313" key="1">
    <source>
        <dbReference type="EMBL" id="ASV76526.1"/>
    </source>
</evidence>
<reference evidence="1 2" key="1">
    <citation type="journal article" name="Front. Microbiol.">
        <title>Sugar Metabolism of the First Thermophilic Planctomycete Thermogutta terrifontis: Comparative Genomic and Transcriptomic Approaches.</title>
        <authorList>
            <person name="Elcheninov A.G."/>
            <person name="Menzel P."/>
            <person name="Gudbergsdottir S.R."/>
            <person name="Slesarev A.I."/>
            <person name="Kadnikov V.V."/>
            <person name="Krogh A."/>
            <person name="Bonch-Osmolovskaya E.A."/>
            <person name="Peng X."/>
            <person name="Kublanov I.V."/>
        </authorList>
    </citation>
    <scope>NUCLEOTIDE SEQUENCE [LARGE SCALE GENOMIC DNA]</scope>
    <source>
        <strain evidence="1 2">R1</strain>
    </source>
</reference>
<dbReference type="EMBL" id="CP018477">
    <property type="protein sequence ID" value="ASV76526.1"/>
    <property type="molecule type" value="Genomic_DNA"/>
</dbReference>
<evidence type="ECO:0000313" key="2">
    <source>
        <dbReference type="Proteomes" id="UP000215086"/>
    </source>
</evidence>
<accession>A0A286RKP3</accession>
<dbReference type="KEGG" id="ttf:THTE_3925"/>
<organism evidence="1 2">
    <name type="scientific">Thermogutta terrifontis</name>
    <dbReference type="NCBI Taxonomy" id="1331910"/>
    <lineage>
        <taxon>Bacteria</taxon>
        <taxon>Pseudomonadati</taxon>
        <taxon>Planctomycetota</taxon>
        <taxon>Planctomycetia</taxon>
        <taxon>Pirellulales</taxon>
        <taxon>Thermoguttaceae</taxon>
        <taxon>Thermogutta</taxon>
    </lineage>
</organism>
<dbReference type="AlphaFoldDB" id="A0A286RKP3"/>
<protein>
    <submittedName>
        <fullName evidence="1">Uncharacterized protein</fullName>
    </submittedName>
</protein>
<keyword evidence="2" id="KW-1185">Reference proteome</keyword>